<reference evidence="12 13" key="1">
    <citation type="submission" date="2019-05" db="EMBL/GenBank/DDBJ databases">
        <title>The metagenome of a microbial culture collection derived from dairy environment covers the genomic content of the human microbiome.</title>
        <authorList>
            <person name="Roder T."/>
            <person name="Wuthrich D."/>
            <person name="Sattari Z."/>
            <person name="Von Ah U."/>
            <person name="Bar C."/>
            <person name="Ronchi F."/>
            <person name="Macpherson A.J."/>
            <person name="Ganal-Vonarburg S.C."/>
            <person name="Bruggmann R."/>
            <person name="Vergeres G."/>
        </authorList>
    </citation>
    <scope>NUCLEOTIDE SEQUENCE [LARGE SCALE GENOMIC DNA]</scope>
    <source>
        <strain evidence="12 13">FAM 24227</strain>
    </source>
</reference>
<keyword evidence="7 10" id="KW-0511">Multifunctional enzyme</keyword>
<evidence type="ECO:0000256" key="6">
    <source>
        <dbReference type="ARBA" id="ARBA00022801"/>
    </source>
</evidence>
<comment type="catalytic activity">
    <reaction evidence="9 10">
        <text>IMP + H2O = 5-formamido-1-(5-phospho-D-ribosyl)imidazole-4-carboxamide</text>
        <dbReference type="Rhea" id="RHEA:18445"/>
        <dbReference type="ChEBI" id="CHEBI:15377"/>
        <dbReference type="ChEBI" id="CHEBI:58053"/>
        <dbReference type="ChEBI" id="CHEBI:58467"/>
        <dbReference type="EC" id="3.5.4.10"/>
    </reaction>
</comment>
<dbReference type="EMBL" id="VBSP01000001">
    <property type="protein sequence ID" value="TLQ49442.1"/>
    <property type="molecule type" value="Genomic_DNA"/>
</dbReference>
<dbReference type="FunFam" id="3.40.140.20:FF:000002">
    <property type="entry name" value="Bifunctional purine biosynthesis protein PurH"/>
    <property type="match status" value="1"/>
</dbReference>
<dbReference type="FunFam" id="3.40.140.20:FF:000001">
    <property type="entry name" value="Bifunctional purine biosynthesis protein PurH"/>
    <property type="match status" value="1"/>
</dbReference>
<evidence type="ECO:0000313" key="12">
    <source>
        <dbReference type="EMBL" id="TLQ49442.1"/>
    </source>
</evidence>
<evidence type="ECO:0000256" key="5">
    <source>
        <dbReference type="ARBA" id="ARBA00022755"/>
    </source>
</evidence>
<keyword evidence="6 10" id="KW-0378">Hydrolase</keyword>
<dbReference type="EC" id="2.1.2.3" evidence="10"/>
<evidence type="ECO:0000256" key="9">
    <source>
        <dbReference type="ARBA" id="ARBA00050687"/>
    </source>
</evidence>
<dbReference type="InterPro" id="IPR016193">
    <property type="entry name" value="Cytidine_deaminase-like"/>
</dbReference>
<name>A0A5R9EGU2_9LACT</name>
<dbReference type="Gene3D" id="3.40.50.1380">
    <property type="entry name" value="Methylglyoxal synthase-like domain"/>
    <property type="match status" value="1"/>
</dbReference>
<protein>
    <recommendedName>
        <fullName evidence="10">Bifunctional purine biosynthesis protein PurH</fullName>
    </recommendedName>
    <domain>
        <recommendedName>
            <fullName evidence="10">Phosphoribosylaminoimidazolecarboxamide formyltransferase</fullName>
            <ecNumber evidence="10">2.1.2.3</ecNumber>
        </recommendedName>
        <alternativeName>
            <fullName evidence="10">AICAR transformylase</fullName>
        </alternativeName>
    </domain>
    <domain>
        <recommendedName>
            <fullName evidence="10">IMP cyclohydrolase</fullName>
            <ecNumber evidence="10">3.5.4.10</ecNumber>
        </recommendedName>
        <alternativeName>
            <fullName evidence="10">ATIC</fullName>
        </alternativeName>
        <alternativeName>
            <fullName evidence="10">IMP synthase</fullName>
        </alternativeName>
        <alternativeName>
            <fullName evidence="10">Inosinicase</fullName>
        </alternativeName>
    </domain>
</protein>
<evidence type="ECO:0000256" key="8">
    <source>
        <dbReference type="ARBA" id="ARBA00050488"/>
    </source>
</evidence>
<dbReference type="EC" id="3.5.4.10" evidence="10"/>
<dbReference type="SMART" id="SM00851">
    <property type="entry name" value="MGS"/>
    <property type="match status" value="1"/>
</dbReference>
<dbReference type="CDD" id="cd01421">
    <property type="entry name" value="IMPCH"/>
    <property type="match status" value="1"/>
</dbReference>
<dbReference type="PANTHER" id="PTHR11692">
    <property type="entry name" value="BIFUNCTIONAL PURINE BIOSYNTHESIS PROTEIN PURH"/>
    <property type="match status" value="1"/>
</dbReference>
<comment type="pathway">
    <text evidence="2 10">Purine metabolism; IMP biosynthesis via de novo pathway; 5-formamido-1-(5-phospho-D-ribosyl)imidazole-4-carboxamide from 5-amino-1-(5-phospho-D-ribosyl)imidazole-4-carboxamide (10-formyl THF route): step 1/1.</text>
</comment>
<dbReference type="FunFam" id="3.40.50.1380:FF:000001">
    <property type="entry name" value="Bifunctional purine biosynthesis protein PurH"/>
    <property type="match status" value="1"/>
</dbReference>
<dbReference type="NCBIfam" id="TIGR00355">
    <property type="entry name" value="purH"/>
    <property type="match status" value="1"/>
</dbReference>
<dbReference type="Proteomes" id="UP000306420">
    <property type="component" value="Unassembled WGS sequence"/>
</dbReference>
<sequence>MTKYALLSVSDKTGIIEVAQTLVNNGIELLSTGGTFKTIEEAGIPVTAVEDYTEFPEMMDGRVKTLHPKIHGGLLGLRDNNEHIQAMNDHGISTIDYVIVNLYPFKETITKPDVTLADAIENIDIGGPSMLRSAAKNYQSVTVVTDPADYPTLIQQLTDNNESTYEFRQYLAGKVFQLTSHYDALISDYLDQFNKKEQNFEVNQWSHKTLTYSEKQSLRYGENSHQSATFYKELNAPKSSIAAAIQLNGKELSYNNLKDADAAIKIAREFTEPVAVAVKHMNPCGVAIADTIELAFERCQQADPVSIYGGIVVVNREVSLELANALGKIFLEIIVAPSFSPEALERLTKKKNLRLLTIDFDEESNIDQEEYVSVSGGLLVQAVDQSNELVKDSLTDIPNTWDVSTKRQPSLEELKAMNFGMKIVKHVKSNAILVTNDYMTLGIGAGQMNRVGSAEIALKQAEEKDEFLRQTYVMSSDAFLPMSDTAELAHRRGITAIAQPGGSKYDQDSVQVCDDNDVAMVMTGYRHFRH</sequence>
<dbReference type="AlphaFoldDB" id="A0A5R9EGU2"/>
<organism evidence="12 13">
    <name type="scientific">Ruoffia tabacinasalis</name>
    <dbReference type="NCBI Taxonomy" id="87458"/>
    <lineage>
        <taxon>Bacteria</taxon>
        <taxon>Bacillati</taxon>
        <taxon>Bacillota</taxon>
        <taxon>Bacilli</taxon>
        <taxon>Lactobacillales</taxon>
        <taxon>Aerococcaceae</taxon>
        <taxon>Ruoffia</taxon>
    </lineage>
</organism>
<evidence type="ECO:0000256" key="2">
    <source>
        <dbReference type="ARBA" id="ARBA00004954"/>
    </source>
</evidence>
<dbReference type="InterPro" id="IPR036914">
    <property type="entry name" value="MGS-like_dom_sf"/>
</dbReference>
<comment type="catalytic activity">
    <reaction evidence="8 10">
        <text>(6R)-10-formyltetrahydrofolate + 5-amino-1-(5-phospho-beta-D-ribosyl)imidazole-4-carboxamide = 5-formamido-1-(5-phospho-D-ribosyl)imidazole-4-carboxamide + (6S)-5,6,7,8-tetrahydrofolate</text>
        <dbReference type="Rhea" id="RHEA:22192"/>
        <dbReference type="ChEBI" id="CHEBI:57453"/>
        <dbReference type="ChEBI" id="CHEBI:58467"/>
        <dbReference type="ChEBI" id="CHEBI:58475"/>
        <dbReference type="ChEBI" id="CHEBI:195366"/>
        <dbReference type="EC" id="2.1.2.3"/>
    </reaction>
</comment>
<evidence type="ECO:0000256" key="10">
    <source>
        <dbReference type="HAMAP-Rule" id="MF_00139"/>
    </source>
</evidence>
<accession>A0A5R9EGU2</accession>
<dbReference type="NCBIfam" id="NF002049">
    <property type="entry name" value="PRK00881.1"/>
    <property type="match status" value="1"/>
</dbReference>
<gene>
    <name evidence="10 12" type="primary">purH</name>
    <name evidence="12" type="ORF">FEZ33_00190</name>
</gene>
<comment type="domain">
    <text evidence="10">The IMP cyclohydrolase activity resides in the N-terminal region.</text>
</comment>
<dbReference type="PIRSF" id="PIRSF000414">
    <property type="entry name" value="AICARFT_IMPCHas"/>
    <property type="match status" value="1"/>
</dbReference>
<dbReference type="SUPFAM" id="SSF52335">
    <property type="entry name" value="Methylglyoxal synthase-like"/>
    <property type="match status" value="1"/>
</dbReference>
<dbReference type="SMART" id="SM00798">
    <property type="entry name" value="AICARFT_IMPCHas"/>
    <property type="match status" value="1"/>
</dbReference>
<dbReference type="HAMAP" id="MF_00139">
    <property type="entry name" value="PurH"/>
    <property type="match status" value="1"/>
</dbReference>
<evidence type="ECO:0000256" key="1">
    <source>
        <dbReference type="ARBA" id="ARBA00004844"/>
    </source>
</evidence>
<dbReference type="GO" id="GO:0004643">
    <property type="term" value="F:phosphoribosylaminoimidazolecarboxamide formyltransferase activity"/>
    <property type="evidence" value="ECO:0007669"/>
    <property type="project" value="UniProtKB-UniRule"/>
</dbReference>
<keyword evidence="4 10" id="KW-0808">Transferase</keyword>
<dbReference type="SUPFAM" id="SSF53927">
    <property type="entry name" value="Cytidine deaminase-like"/>
    <property type="match status" value="1"/>
</dbReference>
<feature type="domain" description="MGS-like" evidence="11">
    <location>
        <begin position="1"/>
        <end position="145"/>
    </location>
</feature>
<comment type="caution">
    <text evidence="12">The sequence shown here is derived from an EMBL/GenBank/DDBJ whole genome shotgun (WGS) entry which is preliminary data.</text>
</comment>
<evidence type="ECO:0000256" key="7">
    <source>
        <dbReference type="ARBA" id="ARBA00023268"/>
    </source>
</evidence>
<dbReference type="Pfam" id="PF01808">
    <property type="entry name" value="AICARFT_IMPCHas"/>
    <property type="match status" value="1"/>
</dbReference>
<keyword evidence="5 10" id="KW-0658">Purine biosynthesis</keyword>
<proteinExistence type="inferred from homology"/>
<dbReference type="InterPro" id="IPR011607">
    <property type="entry name" value="MGS-like_dom"/>
</dbReference>
<dbReference type="PANTHER" id="PTHR11692:SF0">
    <property type="entry name" value="BIFUNCTIONAL PURINE BIOSYNTHESIS PROTEIN ATIC"/>
    <property type="match status" value="1"/>
</dbReference>
<dbReference type="OrthoDB" id="9802065at2"/>
<dbReference type="RefSeq" id="WP_138403364.1">
    <property type="nucleotide sequence ID" value="NZ_VBSP01000001.1"/>
</dbReference>
<evidence type="ECO:0000256" key="3">
    <source>
        <dbReference type="ARBA" id="ARBA00007667"/>
    </source>
</evidence>
<dbReference type="UniPathway" id="UPA00074">
    <property type="reaction ID" value="UER00133"/>
</dbReference>
<comment type="pathway">
    <text evidence="1 10">Purine metabolism; IMP biosynthesis via de novo pathway; IMP from 5-formamido-1-(5-phospho-D-ribosyl)imidazole-4-carboxamide: step 1/1.</text>
</comment>
<dbReference type="Gene3D" id="3.40.140.20">
    <property type="match status" value="2"/>
</dbReference>
<dbReference type="Pfam" id="PF02142">
    <property type="entry name" value="MGS"/>
    <property type="match status" value="1"/>
</dbReference>
<evidence type="ECO:0000256" key="4">
    <source>
        <dbReference type="ARBA" id="ARBA00022679"/>
    </source>
</evidence>
<evidence type="ECO:0000259" key="11">
    <source>
        <dbReference type="PROSITE" id="PS51855"/>
    </source>
</evidence>
<dbReference type="GO" id="GO:0006189">
    <property type="term" value="P:'de novo' IMP biosynthetic process"/>
    <property type="evidence" value="ECO:0007669"/>
    <property type="project" value="UniProtKB-UniRule"/>
</dbReference>
<dbReference type="InterPro" id="IPR024051">
    <property type="entry name" value="AICAR_Tfase_dup_dom_sf"/>
</dbReference>
<dbReference type="PROSITE" id="PS51855">
    <property type="entry name" value="MGS"/>
    <property type="match status" value="1"/>
</dbReference>
<comment type="similarity">
    <text evidence="3 10">Belongs to the PurH family.</text>
</comment>
<dbReference type="GO" id="GO:0005829">
    <property type="term" value="C:cytosol"/>
    <property type="evidence" value="ECO:0007669"/>
    <property type="project" value="TreeGrafter"/>
</dbReference>
<dbReference type="InterPro" id="IPR002695">
    <property type="entry name" value="PurH-like"/>
</dbReference>
<dbReference type="GO" id="GO:0003937">
    <property type="term" value="F:IMP cyclohydrolase activity"/>
    <property type="evidence" value="ECO:0007669"/>
    <property type="project" value="UniProtKB-UniRule"/>
</dbReference>
<evidence type="ECO:0000313" key="13">
    <source>
        <dbReference type="Proteomes" id="UP000306420"/>
    </source>
</evidence>